<organism evidence="1 2">
    <name type="scientific">Paracoccus sulfuroxidans</name>
    <dbReference type="NCBI Taxonomy" id="384678"/>
    <lineage>
        <taxon>Bacteria</taxon>
        <taxon>Pseudomonadati</taxon>
        <taxon>Pseudomonadota</taxon>
        <taxon>Alphaproteobacteria</taxon>
        <taxon>Rhodobacterales</taxon>
        <taxon>Paracoccaceae</taxon>
        <taxon>Paracoccus</taxon>
    </lineage>
</organism>
<comment type="caution">
    <text evidence="1">The sequence shown here is derived from an EMBL/GenBank/DDBJ whole genome shotgun (WGS) entry which is preliminary data.</text>
</comment>
<keyword evidence="2" id="KW-1185">Reference proteome</keyword>
<evidence type="ECO:0000313" key="2">
    <source>
        <dbReference type="Proteomes" id="UP000316225"/>
    </source>
</evidence>
<accession>A0A562P1F0</accession>
<proteinExistence type="predicted"/>
<dbReference type="Proteomes" id="UP000316225">
    <property type="component" value="Unassembled WGS sequence"/>
</dbReference>
<dbReference type="AlphaFoldDB" id="A0A562P1F0"/>
<sequence>MEQEIRTLIKALNPGLPVNFGVNPAGSAYPACVLNVISSPGTHNMDGRDGLTQSRVQIDIYATTYGEMASTRDSVISGIDGYQGDRIHRVFYSDASQTIENEKQRSRLTFFVWHS</sequence>
<gene>
    <name evidence="1" type="ORF">IQ24_00367</name>
</gene>
<dbReference type="EMBL" id="VLKU01000001">
    <property type="protein sequence ID" value="TWI38229.1"/>
    <property type="molecule type" value="Genomic_DNA"/>
</dbReference>
<name>A0A562P1F0_9RHOB</name>
<evidence type="ECO:0000313" key="1">
    <source>
        <dbReference type="EMBL" id="TWI38229.1"/>
    </source>
</evidence>
<reference evidence="1 2" key="1">
    <citation type="journal article" date="2015" name="Stand. Genomic Sci.">
        <title>Genomic Encyclopedia of Bacterial and Archaeal Type Strains, Phase III: the genomes of soil and plant-associated and newly described type strains.</title>
        <authorList>
            <person name="Whitman W.B."/>
            <person name="Woyke T."/>
            <person name="Klenk H.P."/>
            <person name="Zhou Y."/>
            <person name="Lilburn T.G."/>
            <person name="Beck B.J."/>
            <person name="De Vos P."/>
            <person name="Vandamme P."/>
            <person name="Eisen J.A."/>
            <person name="Garrity G."/>
            <person name="Hugenholtz P."/>
            <person name="Kyrpides N.C."/>
        </authorList>
    </citation>
    <scope>NUCLEOTIDE SEQUENCE [LARGE SCALE GENOMIC DNA]</scope>
    <source>
        <strain evidence="1 2">CGMCC 1.5364</strain>
    </source>
</reference>
<evidence type="ECO:0008006" key="3">
    <source>
        <dbReference type="Google" id="ProtNLM"/>
    </source>
</evidence>
<protein>
    <recommendedName>
        <fullName evidence="3">DUF3168 domain-containing protein</fullName>
    </recommendedName>
</protein>